<dbReference type="NCBIfam" id="TIGR00231">
    <property type="entry name" value="small_GTP"/>
    <property type="match status" value="1"/>
</dbReference>
<dbReference type="Pfam" id="PF00046">
    <property type="entry name" value="Homeodomain"/>
    <property type="match status" value="1"/>
</dbReference>
<feature type="DNA-binding region" description="Homeobox" evidence="7">
    <location>
        <begin position="346"/>
        <end position="405"/>
    </location>
</feature>
<evidence type="ECO:0000256" key="4">
    <source>
        <dbReference type="ARBA" id="ARBA00023134"/>
    </source>
</evidence>
<evidence type="ECO:0000259" key="9">
    <source>
        <dbReference type="PROSITE" id="PS50071"/>
    </source>
</evidence>
<dbReference type="Gene3D" id="1.10.10.60">
    <property type="entry name" value="Homeodomain-like"/>
    <property type="match status" value="1"/>
</dbReference>
<proteinExistence type="predicted"/>
<dbReference type="SMART" id="SM00177">
    <property type="entry name" value="ARF"/>
    <property type="match status" value="1"/>
</dbReference>
<dbReference type="InterPro" id="IPR027417">
    <property type="entry name" value="P-loop_NTPase"/>
</dbReference>
<dbReference type="PANTHER" id="PTHR11711">
    <property type="entry name" value="ADP RIBOSYLATION FACTOR-RELATED"/>
    <property type="match status" value="1"/>
</dbReference>
<evidence type="ECO:0000256" key="7">
    <source>
        <dbReference type="PROSITE-ProRule" id="PRU00108"/>
    </source>
</evidence>
<dbReference type="Pfam" id="PF00025">
    <property type="entry name" value="Arf"/>
    <property type="match status" value="1"/>
</dbReference>
<dbReference type="SUPFAM" id="SSF46689">
    <property type="entry name" value="Homeodomain-like"/>
    <property type="match status" value="1"/>
</dbReference>
<keyword evidence="11" id="KW-1185">Reference proteome</keyword>
<protein>
    <recommendedName>
        <fullName evidence="9">Homeobox domain-containing protein</fullName>
    </recommendedName>
</protein>
<evidence type="ECO:0000256" key="8">
    <source>
        <dbReference type="RuleBase" id="RU000682"/>
    </source>
</evidence>
<dbReference type="EMBL" id="JAVFWL010000003">
    <property type="protein sequence ID" value="KAK6745684.1"/>
    <property type="molecule type" value="Genomic_DNA"/>
</dbReference>
<dbReference type="InterPro" id="IPR024156">
    <property type="entry name" value="Small_GTPase_ARF"/>
</dbReference>
<keyword evidence="6 7" id="KW-0539">Nucleus</keyword>
<evidence type="ECO:0000256" key="2">
    <source>
        <dbReference type="ARBA" id="ARBA00022741"/>
    </source>
</evidence>
<sequence>MGFLSSLSQMLGVGRRQVNVIVVGLDNSGKTTMLNYLRTPETRTSQIAPTVGYSVTNFVTENFSFTAFDMAGQGKYRNLWETYYATSQAVIFVVDSADRLRMAVARDELWMILDHKDVSGRQIPILVLANKMDAKDAMTSAEISTSLGRDFPRFQDLSARKLVQKQRVIWYVALTNSSNLEPSSLLMMMSSLVKADGSHLWPPRVIPPFWCSQHELTADKHNMLHQTPFDALPAQGFYPARWPAPPTTTDSYPEPPRWATEHVYPMFPFAPTEAYPSDPFPSTSMAGPTEYKVNAFYPNTILGSGYPTDYNQAIQWKMPSMKPIKPVANPPYRTGPGTNNVRVRTSDKYRMVYSDYQRLELEKEFCTSTFVTSERKAELSSLLNLTERQIKIWFQNRRAKDRRDKHKKS</sequence>
<keyword evidence="2" id="KW-0547">Nucleotide-binding</keyword>
<dbReference type="Proteomes" id="UP001303046">
    <property type="component" value="Unassembled WGS sequence"/>
</dbReference>
<organism evidence="10 11">
    <name type="scientific">Necator americanus</name>
    <name type="common">Human hookworm</name>
    <dbReference type="NCBI Taxonomy" id="51031"/>
    <lineage>
        <taxon>Eukaryota</taxon>
        <taxon>Metazoa</taxon>
        <taxon>Ecdysozoa</taxon>
        <taxon>Nematoda</taxon>
        <taxon>Chromadorea</taxon>
        <taxon>Rhabditida</taxon>
        <taxon>Rhabditina</taxon>
        <taxon>Rhabditomorpha</taxon>
        <taxon>Strongyloidea</taxon>
        <taxon>Ancylostomatidae</taxon>
        <taxon>Bunostominae</taxon>
        <taxon>Necator</taxon>
    </lineage>
</organism>
<dbReference type="InterPro" id="IPR009057">
    <property type="entry name" value="Homeodomain-like_sf"/>
</dbReference>
<dbReference type="SMART" id="SM00389">
    <property type="entry name" value="HOX"/>
    <property type="match status" value="1"/>
</dbReference>
<evidence type="ECO:0000313" key="10">
    <source>
        <dbReference type="EMBL" id="KAK6745684.1"/>
    </source>
</evidence>
<feature type="domain" description="Homeobox" evidence="9">
    <location>
        <begin position="344"/>
        <end position="404"/>
    </location>
</feature>
<keyword evidence="4" id="KW-0342">GTP-binding</keyword>
<dbReference type="PROSITE" id="PS50071">
    <property type="entry name" value="HOMEOBOX_2"/>
    <property type="match status" value="1"/>
</dbReference>
<dbReference type="CDD" id="cd00086">
    <property type="entry name" value="homeodomain"/>
    <property type="match status" value="1"/>
</dbReference>
<gene>
    <name evidence="10" type="primary">Necator_chrIII.g12809</name>
    <name evidence="10" type="ORF">RB195_012042</name>
</gene>
<keyword evidence="3 7" id="KW-0238">DNA-binding</keyword>
<evidence type="ECO:0000256" key="1">
    <source>
        <dbReference type="ARBA" id="ARBA00004123"/>
    </source>
</evidence>
<comment type="caution">
    <text evidence="10">The sequence shown here is derived from an EMBL/GenBank/DDBJ whole genome shotgun (WGS) entry which is preliminary data.</text>
</comment>
<evidence type="ECO:0000256" key="5">
    <source>
        <dbReference type="ARBA" id="ARBA00023155"/>
    </source>
</evidence>
<dbReference type="PROSITE" id="PS00027">
    <property type="entry name" value="HOMEOBOX_1"/>
    <property type="match status" value="1"/>
</dbReference>
<dbReference type="SMART" id="SM00178">
    <property type="entry name" value="SAR"/>
    <property type="match status" value="1"/>
</dbReference>
<name>A0ABR1D583_NECAM</name>
<accession>A0ABR1D583</accession>
<dbReference type="Gene3D" id="3.40.50.300">
    <property type="entry name" value="P-loop containing nucleotide triphosphate hydrolases"/>
    <property type="match status" value="1"/>
</dbReference>
<dbReference type="InterPro" id="IPR006689">
    <property type="entry name" value="Small_GTPase_ARF/SAR"/>
</dbReference>
<dbReference type="PRINTS" id="PR00328">
    <property type="entry name" value="SAR1GTPBP"/>
</dbReference>
<dbReference type="PROSITE" id="PS51417">
    <property type="entry name" value="ARF"/>
    <property type="match status" value="1"/>
</dbReference>
<evidence type="ECO:0000256" key="3">
    <source>
        <dbReference type="ARBA" id="ARBA00023125"/>
    </source>
</evidence>
<dbReference type="InterPro" id="IPR017970">
    <property type="entry name" value="Homeobox_CS"/>
</dbReference>
<dbReference type="InterPro" id="IPR005225">
    <property type="entry name" value="Small_GTP-bd"/>
</dbReference>
<evidence type="ECO:0000256" key="6">
    <source>
        <dbReference type="ARBA" id="ARBA00023242"/>
    </source>
</evidence>
<reference evidence="10 11" key="1">
    <citation type="submission" date="2023-08" db="EMBL/GenBank/DDBJ databases">
        <title>A Necator americanus chromosomal reference genome.</title>
        <authorList>
            <person name="Ilik V."/>
            <person name="Petrzelkova K.J."/>
            <person name="Pardy F."/>
            <person name="Fuh T."/>
            <person name="Niatou-Singa F.S."/>
            <person name="Gouil Q."/>
            <person name="Baker L."/>
            <person name="Ritchie M.E."/>
            <person name="Jex A.R."/>
            <person name="Gazzola D."/>
            <person name="Li H."/>
            <person name="Toshio Fujiwara R."/>
            <person name="Zhan B."/>
            <person name="Aroian R.V."/>
            <person name="Pafco B."/>
            <person name="Schwarz E.M."/>
        </authorList>
    </citation>
    <scope>NUCLEOTIDE SEQUENCE [LARGE SCALE GENOMIC DNA]</scope>
    <source>
        <strain evidence="10 11">Aroian</strain>
        <tissue evidence="10">Whole animal</tissue>
    </source>
</reference>
<comment type="subcellular location">
    <subcellularLocation>
        <location evidence="1 7 8">Nucleus</location>
    </subcellularLocation>
</comment>
<evidence type="ECO:0000313" key="11">
    <source>
        <dbReference type="Proteomes" id="UP001303046"/>
    </source>
</evidence>
<dbReference type="SUPFAM" id="SSF52540">
    <property type="entry name" value="P-loop containing nucleoside triphosphate hydrolases"/>
    <property type="match status" value="1"/>
</dbReference>
<keyword evidence="5 7" id="KW-0371">Homeobox</keyword>
<dbReference type="InterPro" id="IPR001356">
    <property type="entry name" value="HD"/>
</dbReference>